<proteinExistence type="predicted"/>
<evidence type="ECO:0000256" key="1">
    <source>
        <dbReference type="SAM" id="MobiDB-lite"/>
    </source>
</evidence>
<protein>
    <submittedName>
        <fullName evidence="2">Uncharacterized protein</fullName>
    </submittedName>
</protein>
<dbReference type="Proteomes" id="UP001499930">
    <property type="component" value="Unassembled WGS sequence"/>
</dbReference>
<organism evidence="2 3">
    <name type="scientific">Streptosporangium longisporum</name>
    <dbReference type="NCBI Taxonomy" id="46187"/>
    <lineage>
        <taxon>Bacteria</taxon>
        <taxon>Bacillati</taxon>
        <taxon>Actinomycetota</taxon>
        <taxon>Actinomycetes</taxon>
        <taxon>Streptosporangiales</taxon>
        <taxon>Streptosporangiaceae</taxon>
        <taxon>Streptosporangium</taxon>
    </lineage>
</organism>
<sequence length="111" mass="12366">MNAARALPICGKRPDRAEGDQHRPRHRDQVRRPTVSDPSKIAPTGSWPRSWVWVSADAGVDQERSCAKDWSRTADTAAAGDENGRHRSAIDQRGKTRGPQHLPDDKMAEFV</sequence>
<name>A0ABN3XPN8_9ACTN</name>
<feature type="compositionally biased region" description="Basic and acidic residues" evidence="1">
    <location>
        <begin position="102"/>
        <end position="111"/>
    </location>
</feature>
<feature type="compositionally biased region" description="Basic and acidic residues" evidence="1">
    <location>
        <begin position="82"/>
        <end position="94"/>
    </location>
</feature>
<evidence type="ECO:0000313" key="3">
    <source>
        <dbReference type="Proteomes" id="UP001499930"/>
    </source>
</evidence>
<gene>
    <name evidence="2" type="ORF">GCM10017559_00950</name>
</gene>
<accession>A0ABN3XPN8</accession>
<keyword evidence="3" id="KW-1185">Reference proteome</keyword>
<evidence type="ECO:0000313" key="2">
    <source>
        <dbReference type="EMBL" id="GAA2985204.1"/>
    </source>
</evidence>
<reference evidence="2 3" key="1">
    <citation type="journal article" date="2019" name="Int. J. Syst. Evol. Microbiol.">
        <title>The Global Catalogue of Microorganisms (GCM) 10K type strain sequencing project: providing services to taxonomists for standard genome sequencing and annotation.</title>
        <authorList>
            <consortium name="The Broad Institute Genomics Platform"/>
            <consortium name="The Broad Institute Genome Sequencing Center for Infectious Disease"/>
            <person name="Wu L."/>
            <person name="Ma J."/>
        </authorList>
    </citation>
    <scope>NUCLEOTIDE SEQUENCE [LARGE SCALE GENOMIC DNA]</scope>
    <source>
        <strain evidence="2 3">JCM 3106</strain>
    </source>
</reference>
<feature type="region of interest" description="Disordered" evidence="1">
    <location>
        <begin position="66"/>
        <end position="111"/>
    </location>
</feature>
<dbReference type="EMBL" id="BAAAWD010000001">
    <property type="protein sequence ID" value="GAA2985204.1"/>
    <property type="molecule type" value="Genomic_DNA"/>
</dbReference>
<feature type="compositionally biased region" description="Basic and acidic residues" evidence="1">
    <location>
        <begin position="12"/>
        <end position="22"/>
    </location>
</feature>
<feature type="region of interest" description="Disordered" evidence="1">
    <location>
        <begin position="1"/>
        <end position="47"/>
    </location>
</feature>
<comment type="caution">
    <text evidence="2">The sequence shown here is derived from an EMBL/GenBank/DDBJ whole genome shotgun (WGS) entry which is preliminary data.</text>
</comment>